<comment type="caution">
    <text evidence="8">The sequence shown here is derived from an EMBL/GenBank/DDBJ whole genome shotgun (WGS) entry which is preliminary data.</text>
</comment>
<evidence type="ECO:0000313" key="9">
    <source>
        <dbReference type="Proteomes" id="UP000295388"/>
    </source>
</evidence>
<comment type="subcellular location">
    <subcellularLocation>
        <location evidence="1">Membrane</location>
        <topology evidence="1">Multi-pass membrane protein</topology>
    </subcellularLocation>
</comment>
<name>A0A4R6J3G3_9ACTN</name>
<evidence type="ECO:0000256" key="2">
    <source>
        <dbReference type="ARBA" id="ARBA00006143"/>
    </source>
</evidence>
<dbReference type="InterPro" id="IPR051790">
    <property type="entry name" value="Cytochrome_c-biogenesis_DsbD"/>
</dbReference>
<comment type="similarity">
    <text evidence="2">Belongs to the DsbD family.</text>
</comment>
<feature type="transmembrane region" description="Helical" evidence="6">
    <location>
        <begin position="81"/>
        <end position="102"/>
    </location>
</feature>
<feature type="transmembrane region" description="Helical" evidence="6">
    <location>
        <begin position="6"/>
        <end position="30"/>
    </location>
</feature>
<dbReference type="PANTHER" id="PTHR31272:SF4">
    <property type="entry name" value="CYTOCHROME C-TYPE BIOGENESIS PROTEIN HI_1454-RELATED"/>
    <property type="match status" value="1"/>
</dbReference>
<feature type="transmembrane region" description="Helical" evidence="6">
    <location>
        <begin position="123"/>
        <end position="146"/>
    </location>
</feature>
<dbReference type="Proteomes" id="UP000295388">
    <property type="component" value="Unassembled WGS sequence"/>
</dbReference>
<feature type="transmembrane region" description="Helical" evidence="6">
    <location>
        <begin position="255"/>
        <end position="276"/>
    </location>
</feature>
<gene>
    <name evidence="8" type="ORF">EV643_14336</name>
</gene>
<protein>
    <submittedName>
        <fullName evidence="8">Cytochrome c biogenesis protein CcdA</fullName>
    </submittedName>
</protein>
<feature type="transmembrane region" description="Helical" evidence="6">
    <location>
        <begin position="50"/>
        <end position="75"/>
    </location>
</feature>
<dbReference type="GO" id="GO:0017004">
    <property type="term" value="P:cytochrome complex assembly"/>
    <property type="evidence" value="ECO:0007669"/>
    <property type="project" value="InterPro"/>
</dbReference>
<feature type="transmembrane region" description="Helical" evidence="6">
    <location>
        <begin position="204"/>
        <end position="222"/>
    </location>
</feature>
<dbReference type="Pfam" id="PF02683">
    <property type="entry name" value="DsbD_TM"/>
    <property type="match status" value="1"/>
</dbReference>
<keyword evidence="5 6" id="KW-0472">Membrane</keyword>
<sequence>MPDGLLAIALGAGMLAAVNPCGFALLPAYLSLLVTGDQPPNRATAVGRALVLSAGMTLGFAAVFGVFGLAVAPVASSVQRYLPWFTIGLGLLLAGVGAWLLAGRPMPTLALHRRGPADLTRSLRSMIAYGASYAIASLSCTIAPFLAVVVSSYRADSIWAGAALFLAYAGGMGLVVATAAVAVAPASTSLVGRLRRAGATVPKIAGLLLVASGGYVAYYGWWEIRTLRGDLTTDDPVIDTASAVQHHLANTIDRLGLPGIAALLALVLTIAGLTWARGPRSRRNTTARDRAVIQRRITAGWGMSALTQVDDELGHHRFG</sequence>
<evidence type="ECO:0000256" key="4">
    <source>
        <dbReference type="ARBA" id="ARBA00022989"/>
    </source>
</evidence>
<evidence type="ECO:0000256" key="6">
    <source>
        <dbReference type="SAM" id="Phobius"/>
    </source>
</evidence>
<feature type="domain" description="Cytochrome C biogenesis protein transmembrane" evidence="7">
    <location>
        <begin position="6"/>
        <end position="187"/>
    </location>
</feature>
<evidence type="ECO:0000256" key="1">
    <source>
        <dbReference type="ARBA" id="ARBA00004141"/>
    </source>
</evidence>
<evidence type="ECO:0000259" key="7">
    <source>
        <dbReference type="Pfam" id="PF02683"/>
    </source>
</evidence>
<dbReference type="GO" id="GO:0016020">
    <property type="term" value="C:membrane"/>
    <property type="evidence" value="ECO:0007669"/>
    <property type="project" value="UniProtKB-SubCell"/>
</dbReference>
<keyword evidence="9" id="KW-1185">Reference proteome</keyword>
<dbReference type="RefSeq" id="WP_133805820.1">
    <property type="nucleotide sequence ID" value="NZ_SNWQ01000043.1"/>
</dbReference>
<organism evidence="8 9">
    <name type="scientific">Kribbella caucasensis</name>
    <dbReference type="NCBI Taxonomy" id="2512215"/>
    <lineage>
        <taxon>Bacteria</taxon>
        <taxon>Bacillati</taxon>
        <taxon>Actinomycetota</taxon>
        <taxon>Actinomycetes</taxon>
        <taxon>Propionibacteriales</taxon>
        <taxon>Kribbellaceae</taxon>
        <taxon>Kribbella</taxon>
    </lineage>
</organism>
<proteinExistence type="inferred from homology"/>
<reference evidence="8 9" key="1">
    <citation type="submission" date="2019-03" db="EMBL/GenBank/DDBJ databases">
        <title>Genomic Encyclopedia of Type Strains, Phase III (KMG-III): the genomes of soil and plant-associated and newly described type strains.</title>
        <authorList>
            <person name="Whitman W."/>
        </authorList>
    </citation>
    <scope>NUCLEOTIDE SEQUENCE [LARGE SCALE GENOMIC DNA]</scope>
    <source>
        <strain evidence="8 9">VKM Ac-2527</strain>
    </source>
</reference>
<keyword evidence="4 6" id="KW-1133">Transmembrane helix</keyword>
<evidence type="ECO:0000256" key="5">
    <source>
        <dbReference type="ARBA" id="ARBA00023136"/>
    </source>
</evidence>
<evidence type="ECO:0000313" key="8">
    <source>
        <dbReference type="EMBL" id="TDO29869.1"/>
    </source>
</evidence>
<keyword evidence="3 6" id="KW-0812">Transmembrane</keyword>
<dbReference type="InterPro" id="IPR003834">
    <property type="entry name" value="Cyt_c_assmbl_TM_dom"/>
</dbReference>
<dbReference type="EMBL" id="SNWQ01000043">
    <property type="protein sequence ID" value="TDO29869.1"/>
    <property type="molecule type" value="Genomic_DNA"/>
</dbReference>
<dbReference type="AlphaFoldDB" id="A0A4R6J3G3"/>
<accession>A0A4R6J3G3</accession>
<feature type="transmembrane region" description="Helical" evidence="6">
    <location>
        <begin position="158"/>
        <end position="183"/>
    </location>
</feature>
<evidence type="ECO:0000256" key="3">
    <source>
        <dbReference type="ARBA" id="ARBA00022692"/>
    </source>
</evidence>
<dbReference type="OrthoDB" id="5244297at2"/>
<dbReference type="PANTHER" id="PTHR31272">
    <property type="entry name" value="CYTOCHROME C-TYPE BIOGENESIS PROTEIN HI_1454-RELATED"/>
    <property type="match status" value="1"/>
</dbReference>